<name>A0A146G5V7_TERSA</name>
<dbReference type="InterPro" id="IPR013736">
    <property type="entry name" value="Xaa-Pro_dipept_C"/>
</dbReference>
<dbReference type="NCBIfam" id="TIGR00976">
    <property type="entry name" value="CocE_NonD"/>
    <property type="match status" value="1"/>
</dbReference>
<comment type="caution">
    <text evidence="3">The sequence shown here is derived from an EMBL/GenBank/DDBJ whole genome shotgun (WGS) entry which is preliminary data.</text>
</comment>
<evidence type="ECO:0000259" key="2">
    <source>
        <dbReference type="SMART" id="SM00939"/>
    </source>
</evidence>
<dbReference type="AlphaFoldDB" id="A0A146G5V7"/>
<dbReference type="InterPro" id="IPR008979">
    <property type="entry name" value="Galactose-bd-like_sf"/>
</dbReference>
<reference evidence="4" key="1">
    <citation type="journal article" date="2017" name="Genome Announc.">
        <title>Draft Genome Sequence of Terrimicrobium sacchariphilum NM-5T, a Facultative Anaerobic Soil Bacterium of the Class Spartobacteria.</title>
        <authorList>
            <person name="Qiu Y.L."/>
            <person name="Tourlousse D.M."/>
            <person name="Matsuura N."/>
            <person name="Ohashi A."/>
            <person name="Sekiguchi Y."/>
        </authorList>
    </citation>
    <scope>NUCLEOTIDE SEQUENCE [LARGE SCALE GENOMIC DNA]</scope>
    <source>
        <strain evidence="4">NM-5</strain>
    </source>
</reference>
<dbReference type="OrthoDB" id="319764at2"/>
<keyword evidence="1" id="KW-0378">Hydrolase</keyword>
<dbReference type="Pfam" id="PF08530">
    <property type="entry name" value="PepX_C"/>
    <property type="match status" value="1"/>
</dbReference>
<dbReference type="SUPFAM" id="SSF53474">
    <property type="entry name" value="alpha/beta-Hydrolases"/>
    <property type="match status" value="1"/>
</dbReference>
<dbReference type="RefSeq" id="WP_075078585.1">
    <property type="nucleotide sequence ID" value="NZ_BDCO01000002.1"/>
</dbReference>
<dbReference type="Gene3D" id="3.40.50.1820">
    <property type="entry name" value="alpha/beta hydrolase"/>
    <property type="match status" value="1"/>
</dbReference>
<dbReference type="Gene3D" id="2.60.120.260">
    <property type="entry name" value="Galactose-binding domain-like"/>
    <property type="match status" value="1"/>
</dbReference>
<dbReference type="InterPro" id="IPR000383">
    <property type="entry name" value="Xaa-Pro-like_dom"/>
</dbReference>
<dbReference type="GO" id="GO:0008239">
    <property type="term" value="F:dipeptidyl-peptidase activity"/>
    <property type="evidence" value="ECO:0007669"/>
    <property type="project" value="InterPro"/>
</dbReference>
<accession>A0A146G5V7</accession>
<keyword evidence="4" id="KW-1185">Reference proteome</keyword>
<dbReference type="Pfam" id="PF02129">
    <property type="entry name" value="Peptidase_S15"/>
    <property type="match status" value="1"/>
</dbReference>
<dbReference type="InterPro" id="IPR029058">
    <property type="entry name" value="AB_hydrolase_fold"/>
</dbReference>
<evidence type="ECO:0000313" key="4">
    <source>
        <dbReference type="Proteomes" id="UP000076023"/>
    </source>
</evidence>
<feature type="domain" description="Xaa-Pro dipeptidyl-peptidase C-terminal" evidence="2">
    <location>
        <begin position="355"/>
        <end position="601"/>
    </location>
</feature>
<dbReference type="EMBL" id="BDCO01000002">
    <property type="protein sequence ID" value="GAT32773.1"/>
    <property type="molecule type" value="Genomic_DNA"/>
</dbReference>
<dbReference type="InterPro" id="IPR005674">
    <property type="entry name" value="CocE/Ser_esterase"/>
</dbReference>
<dbReference type="Gene3D" id="1.10.3020.10">
    <property type="entry name" value="alpha-amino acid ester hydrolase ( Helical cap domain)"/>
    <property type="match status" value="1"/>
</dbReference>
<dbReference type="Proteomes" id="UP000076023">
    <property type="component" value="Unassembled WGS sequence"/>
</dbReference>
<proteinExistence type="predicted"/>
<dbReference type="SUPFAM" id="SSF49785">
    <property type="entry name" value="Galactose-binding domain-like"/>
    <property type="match status" value="1"/>
</dbReference>
<dbReference type="SMART" id="SM00939">
    <property type="entry name" value="PepX_C"/>
    <property type="match status" value="1"/>
</dbReference>
<organism evidence="3 4">
    <name type="scientific">Terrimicrobium sacchariphilum</name>
    <dbReference type="NCBI Taxonomy" id="690879"/>
    <lineage>
        <taxon>Bacteria</taxon>
        <taxon>Pseudomonadati</taxon>
        <taxon>Verrucomicrobiota</taxon>
        <taxon>Terrimicrobiia</taxon>
        <taxon>Terrimicrobiales</taxon>
        <taxon>Terrimicrobiaceae</taxon>
        <taxon>Terrimicrobium</taxon>
    </lineage>
</organism>
<sequence length="610" mass="67502">MKTSSLPGDSFSHFTHWRTFIWLCVLALSGISSSAHGEDVKIVIEKNVPVVMRDGVILRADVRRPDRDGRHPVLIFRTPYDKDEGDAENEKTFAEAVRRGYVMVIQDVRGRYASDGEFVAYQNEGKDGYDTIEWAAQQPWSDGRVGTFGLSYPGAVQWLAAVENPPHLKAMVPAMCPSTMGPQCIYFGGVFESGWANWSYINMSPDTRVKNNLPGPKTIPEAKAEWARLGGADTIQGWLPSLQMPYLKDVAAYHYTWLEHGPYDPWWEWGNFRTKYGNVKAAVLNISGWHDEPYGSEGAITNFLGIVGSRRNDPDPRSKLILGPWIHGVDATGQDVVGERKLGPGARIDYHSVVLDWLDHYVRGLDNGVEKWPNVRAYVMGADTWETDATWPLRKTEVQPFYLASTATPGEAAGAIATRQALATGTSSFPSDPANPVKDTKDTNWGGFDLRDLSTNPSVLAFETEPFSTDVSIVGNGRAEIRVSSDAPDFDLYLRLIDVAPDGTAYNLEGAGHEVVRVSLRDKTQTPRLLKPGEIATVNFDNLITGNLFKKGHRLRVYLIASWFPTYSRNLQTGKSETVSSETQKAVITIHHSAATPSCLWLPVVASGNK</sequence>
<evidence type="ECO:0000256" key="1">
    <source>
        <dbReference type="ARBA" id="ARBA00022801"/>
    </source>
</evidence>
<protein>
    <recommendedName>
        <fullName evidence="2">Xaa-Pro dipeptidyl-peptidase C-terminal domain-containing protein</fullName>
    </recommendedName>
</protein>
<gene>
    <name evidence="3" type="ORF">TSACC_21175</name>
</gene>
<evidence type="ECO:0000313" key="3">
    <source>
        <dbReference type="EMBL" id="GAT32773.1"/>
    </source>
</evidence>
<dbReference type="InParanoid" id="A0A146G5V7"/>